<keyword evidence="7" id="KW-1185">Reference proteome</keyword>
<keyword evidence="1" id="KW-0805">Transcription regulation</keyword>
<dbReference type="GO" id="GO:0016586">
    <property type="term" value="C:RSC-type complex"/>
    <property type="evidence" value="ECO:0007669"/>
    <property type="project" value="TreeGrafter"/>
</dbReference>
<comment type="caution">
    <text evidence="6">The sequence shown here is derived from an EMBL/GenBank/DDBJ whole genome shotgun (WGS) entry which is preliminary data.</text>
</comment>
<dbReference type="Gene3D" id="1.10.150.60">
    <property type="entry name" value="ARID DNA-binding domain"/>
    <property type="match status" value="1"/>
</dbReference>
<feature type="compositionally biased region" description="Basic and acidic residues" evidence="4">
    <location>
        <begin position="160"/>
        <end position="171"/>
    </location>
</feature>
<dbReference type="InterPro" id="IPR052406">
    <property type="entry name" value="Chromatin_Remodeling_Comp"/>
</dbReference>
<dbReference type="Proteomes" id="UP000308768">
    <property type="component" value="Unassembled WGS sequence"/>
</dbReference>
<dbReference type="GO" id="GO:0003677">
    <property type="term" value="F:DNA binding"/>
    <property type="evidence" value="ECO:0007669"/>
    <property type="project" value="InterPro"/>
</dbReference>
<dbReference type="PANTHER" id="PTHR22970:SF14">
    <property type="entry name" value="AT-RICH INTERACTIVE DOMAIN-CONTAINING PROTEIN 2"/>
    <property type="match status" value="1"/>
</dbReference>
<dbReference type="SMART" id="SM01014">
    <property type="entry name" value="ARID"/>
    <property type="match status" value="1"/>
</dbReference>
<evidence type="ECO:0000256" key="1">
    <source>
        <dbReference type="ARBA" id="ARBA00023015"/>
    </source>
</evidence>
<dbReference type="InterPro" id="IPR001606">
    <property type="entry name" value="ARID_dom"/>
</dbReference>
<protein>
    <recommendedName>
        <fullName evidence="5">ARID domain-containing protein</fullName>
    </recommendedName>
</protein>
<feature type="region of interest" description="Disordered" evidence="4">
    <location>
        <begin position="143"/>
        <end position="236"/>
    </location>
</feature>
<dbReference type="CDD" id="cd16100">
    <property type="entry name" value="ARID"/>
    <property type="match status" value="1"/>
</dbReference>
<dbReference type="SUPFAM" id="SSF46774">
    <property type="entry name" value="ARID-like"/>
    <property type="match status" value="1"/>
</dbReference>
<dbReference type="SMART" id="SM00501">
    <property type="entry name" value="BRIGHT"/>
    <property type="match status" value="1"/>
</dbReference>
<accession>A0A4U0WTW5</accession>
<evidence type="ECO:0000313" key="6">
    <source>
        <dbReference type="EMBL" id="TKA66437.1"/>
    </source>
</evidence>
<feature type="domain" description="ARID" evidence="5">
    <location>
        <begin position="13"/>
        <end position="110"/>
    </location>
</feature>
<keyword evidence="2" id="KW-0804">Transcription</keyword>
<evidence type="ECO:0000256" key="4">
    <source>
        <dbReference type="SAM" id="MobiDB-lite"/>
    </source>
</evidence>
<proteinExistence type="predicted"/>
<dbReference type="EMBL" id="NAJN01001020">
    <property type="protein sequence ID" value="TKA66437.1"/>
    <property type="molecule type" value="Genomic_DNA"/>
</dbReference>
<evidence type="ECO:0000256" key="2">
    <source>
        <dbReference type="ARBA" id="ARBA00023163"/>
    </source>
</evidence>
<reference evidence="6 7" key="1">
    <citation type="submission" date="2017-03" db="EMBL/GenBank/DDBJ databases">
        <title>Genomes of endolithic fungi from Antarctica.</title>
        <authorList>
            <person name="Coleine C."/>
            <person name="Masonjones S."/>
            <person name="Stajich J.E."/>
        </authorList>
    </citation>
    <scope>NUCLEOTIDE SEQUENCE [LARGE SCALE GENOMIC DNA]</scope>
    <source>
        <strain evidence="6 7">CCFEE 5187</strain>
    </source>
</reference>
<dbReference type="FunFam" id="1.10.150.60:FF:000021">
    <property type="entry name" value="Chromatin structure-remodeling complex subunit rsc9"/>
    <property type="match status" value="1"/>
</dbReference>
<dbReference type="OrthoDB" id="338531at2759"/>
<evidence type="ECO:0000256" key="3">
    <source>
        <dbReference type="ARBA" id="ARBA00023242"/>
    </source>
</evidence>
<name>A0A4U0WTW5_9PEZI</name>
<sequence>MPPRQREPSIDRTPEYEEFMKRLAAYHEKRGTTLEPEPRVGPRRLDLLRLYKRVVADGGYDLVSDTKKTRLGWRRIAEDFIGKSPHLPAQAFTTKSAYYKNLAAYEISDHWERDPPPKEILEDVSAKGGDLLTRTLENFDRPVGRETENLVNGDVSDAGDVEKEKTPKEEKMDIDDPGSTGRVTRGLRQAPPQRVLFQPDGAPSRQTRHASNHVNSPTPAAANVHSVMNGTHGPSGASLNLANYEPRQQYPLTLKPVTTPGNAPEFFRQKRQMLKETASGNVSKKYKGMMLPGSGFPGPNIYVRALLSLRSGIPEEEEYALHHLVKISHERGDKYQFEQFPGLADALIVKVLHVSSLFYNVHWEISYEEDIVTDSGSTLNGLTGTRNILQKLRSGVPLATNDDIHTQAFSAELGRITEAGLVIRNMVMLEENAAYISKIASIRDFITITLNLPRQSTI</sequence>
<dbReference type="PROSITE" id="PS51011">
    <property type="entry name" value="ARID"/>
    <property type="match status" value="1"/>
</dbReference>
<feature type="non-terminal residue" evidence="6">
    <location>
        <position position="458"/>
    </location>
</feature>
<dbReference type="PANTHER" id="PTHR22970">
    <property type="entry name" value="AT-RICH INTERACTIVE DOMAIN-CONTAINING PROTEIN 2"/>
    <property type="match status" value="1"/>
</dbReference>
<organism evidence="6 7">
    <name type="scientific">Cryomyces minteri</name>
    <dbReference type="NCBI Taxonomy" id="331657"/>
    <lineage>
        <taxon>Eukaryota</taxon>
        <taxon>Fungi</taxon>
        <taxon>Dikarya</taxon>
        <taxon>Ascomycota</taxon>
        <taxon>Pezizomycotina</taxon>
        <taxon>Dothideomycetes</taxon>
        <taxon>Dothideomycetes incertae sedis</taxon>
        <taxon>Cryomyces</taxon>
    </lineage>
</organism>
<dbReference type="Pfam" id="PF01388">
    <property type="entry name" value="ARID"/>
    <property type="match status" value="1"/>
</dbReference>
<gene>
    <name evidence="6" type="ORF">B0A49_08677</name>
</gene>
<dbReference type="InterPro" id="IPR036431">
    <property type="entry name" value="ARID_dom_sf"/>
</dbReference>
<evidence type="ECO:0000313" key="7">
    <source>
        <dbReference type="Proteomes" id="UP000308768"/>
    </source>
</evidence>
<dbReference type="AlphaFoldDB" id="A0A4U0WTW5"/>
<dbReference type="STRING" id="331657.A0A4U0WTW5"/>
<evidence type="ECO:0000259" key="5">
    <source>
        <dbReference type="PROSITE" id="PS51011"/>
    </source>
</evidence>
<keyword evidence="3" id="KW-0539">Nucleus</keyword>